<dbReference type="InterPro" id="IPR039537">
    <property type="entry name" value="Retrotran_Ty1/copia-like"/>
</dbReference>
<dbReference type="EMBL" id="BKCJ010000723">
    <property type="protein sequence ID" value="GEU35721.1"/>
    <property type="molecule type" value="Genomic_DNA"/>
</dbReference>
<dbReference type="AlphaFoldDB" id="A0A6L2JFE7"/>
<dbReference type="InterPro" id="IPR012337">
    <property type="entry name" value="RNaseH-like_sf"/>
</dbReference>
<dbReference type="PROSITE" id="PS50994">
    <property type="entry name" value="INTEGRASE"/>
    <property type="match status" value="1"/>
</dbReference>
<comment type="caution">
    <text evidence="3">The sequence shown here is derived from an EMBL/GenBank/DDBJ whole genome shotgun (WGS) entry which is preliminary data.</text>
</comment>
<dbReference type="InterPro" id="IPR001584">
    <property type="entry name" value="Integrase_cat-core"/>
</dbReference>
<feature type="compositionally biased region" description="Polar residues" evidence="1">
    <location>
        <begin position="154"/>
        <end position="170"/>
    </location>
</feature>
<dbReference type="PANTHER" id="PTHR42648:SF32">
    <property type="entry name" value="RIBONUCLEASE H-LIKE DOMAIN, GAG-PRE-INTEGRASE DOMAIN PROTEIN-RELATED"/>
    <property type="match status" value="1"/>
</dbReference>
<dbReference type="PANTHER" id="PTHR42648">
    <property type="entry name" value="TRANSPOSASE, PUTATIVE-RELATED"/>
    <property type="match status" value="1"/>
</dbReference>
<evidence type="ECO:0000259" key="2">
    <source>
        <dbReference type="PROSITE" id="PS50994"/>
    </source>
</evidence>
<accession>A0A6L2JFE7</accession>
<gene>
    <name evidence="3" type="ORF">Tci_007699</name>
</gene>
<reference evidence="3" key="1">
    <citation type="journal article" date="2019" name="Sci. Rep.">
        <title>Draft genome of Tanacetum cinerariifolium, the natural source of mosquito coil.</title>
        <authorList>
            <person name="Yamashiro T."/>
            <person name="Shiraishi A."/>
            <person name="Satake H."/>
            <person name="Nakayama K."/>
        </authorList>
    </citation>
    <scope>NUCLEOTIDE SEQUENCE</scope>
</reference>
<dbReference type="GO" id="GO:0015074">
    <property type="term" value="P:DNA integration"/>
    <property type="evidence" value="ECO:0007669"/>
    <property type="project" value="InterPro"/>
</dbReference>
<organism evidence="3">
    <name type="scientific">Tanacetum cinerariifolium</name>
    <name type="common">Dalmatian daisy</name>
    <name type="synonym">Chrysanthemum cinerariifolium</name>
    <dbReference type="NCBI Taxonomy" id="118510"/>
    <lineage>
        <taxon>Eukaryota</taxon>
        <taxon>Viridiplantae</taxon>
        <taxon>Streptophyta</taxon>
        <taxon>Embryophyta</taxon>
        <taxon>Tracheophyta</taxon>
        <taxon>Spermatophyta</taxon>
        <taxon>Magnoliopsida</taxon>
        <taxon>eudicotyledons</taxon>
        <taxon>Gunneridae</taxon>
        <taxon>Pentapetalae</taxon>
        <taxon>asterids</taxon>
        <taxon>campanulids</taxon>
        <taxon>Asterales</taxon>
        <taxon>Asteraceae</taxon>
        <taxon>Asteroideae</taxon>
        <taxon>Anthemideae</taxon>
        <taxon>Anthemidinae</taxon>
        <taxon>Tanacetum</taxon>
    </lineage>
</organism>
<sequence length="284" mass="31937">MEMNQFFEVKGIMRQYSVATTPQQNGVAERRNRTLIEVTRTMLADLKLPTTFWAEAVNTACYAQNRAFSVFNSKTRIVEGNLHVRFSENTPNHVGSGPNWLFDIDALTKTMNYQPVVMQSNDFSSTKAHNDAGKEKEPDRDYILLPLWTADSPFSTTSKSSQDNEFQPSNYGAKRVDEDLSKENKCNAQGEEDSTNITNSVNTVTSNIIVASSSGVNVVEADFHNLDSTFQVSHIPTTRIHKDHPLEQVIEDLQLAPQTRRMSKNLEEHGLVGTVIPRIDNKDL</sequence>
<name>A0A6L2JFE7_TANCI</name>
<proteinExistence type="predicted"/>
<feature type="domain" description="Integrase catalytic" evidence="2">
    <location>
        <begin position="1"/>
        <end position="87"/>
    </location>
</feature>
<feature type="region of interest" description="Disordered" evidence="1">
    <location>
        <begin position="154"/>
        <end position="180"/>
    </location>
</feature>
<evidence type="ECO:0000313" key="3">
    <source>
        <dbReference type="EMBL" id="GEU35721.1"/>
    </source>
</evidence>
<protein>
    <submittedName>
        <fullName evidence="3">Putative ribonuclease H-like domain-containing protein</fullName>
    </submittedName>
</protein>
<evidence type="ECO:0000256" key="1">
    <source>
        <dbReference type="SAM" id="MobiDB-lite"/>
    </source>
</evidence>
<dbReference type="SUPFAM" id="SSF53098">
    <property type="entry name" value="Ribonuclease H-like"/>
    <property type="match status" value="1"/>
</dbReference>
<dbReference type="InterPro" id="IPR036397">
    <property type="entry name" value="RNaseH_sf"/>
</dbReference>
<dbReference type="GO" id="GO:0003676">
    <property type="term" value="F:nucleic acid binding"/>
    <property type="evidence" value="ECO:0007669"/>
    <property type="project" value="InterPro"/>
</dbReference>
<dbReference type="Gene3D" id="3.30.420.10">
    <property type="entry name" value="Ribonuclease H-like superfamily/Ribonuclease H"/>
    <property type="match status" value="1"/>
</dbReference>